<dbReference type="InterPro" id="IPR023214">
    <property type="entry name" value="HAD_sf"/>
</dbReference>
<name>A0A9X2XP10_9BACT</name>
<organism evidence="1 2">
    <name type="scientific">Paraflavisolibacter caeni</name>
    <dbReference type="NCBI Taxonomy" id="2982496"/>
    <lineage>
        <taxon>Bacteria</taxon>
        <taxon>Pseudomonadati</taxon>
        <taxon>Bacteroidota</taxon>
        <taxon>Chitinophagia</taxon>
        <taxon>Chitinophagales</taxon>
        <taxon>Chitinophagaceae</taxon>
        <taxon>Paraflavisolibacter</taxon>
    </lineage>
</organism>
<evidence type="ECO:0000313" key="1">
    <source>
        <dbReference type="EMBL" id="MCU7550153.1"/>
    </source>
</evidence>
<gene>
    <name evidence="1" type="primary">hxpB</name>
    <name evidence="1" type="ORF">OCK74_13600</name>
</gene>
<dbReference type="NCBIfam" id="TIGR01509">
    <property type="entry name" value="HAD-SF-IA-v3"/>
    <property type="match status" value="1"/>
</dbReference>
<dbReference type="PANTHER" id="PTHR18901">
    <property type="entry name" value="2-DEOXYGLUCOSE-6-PHOSPHATE PHOSPHATASE 2"/>
    <property type="match status" value="1"/>
</dbReference>
<dbReference type="SUPFAM" id="SSF56784">
    <property type="entry name" value="HAD-like"/>
    <property type="match status" value="1"/>
</dbReference>
<dbReference type="PANTHER" id="PTHR18901:SF38">
    <property type="entry name" value="PSEUDOURIDINE-5'-PHOSPHATASE"/>
    <property type="match status" value="1"/>
</dbReference>
<dbReference type="InterPro" id="IPR006439">
    <property type="entry name" value="HAD-SF_hydro_IA"/>
</dbReference>
<dbReference type="GO" id="GO:0050286">
    <property type="term" value="F:sorbitol-6-phosphatase activity"/>
    <property type="evidence" value="ECO:0007669"/>
    <property type="project" value="UniProtKB-EC"/>
</dbReference>
<dbReference type="RefSeq" id="WP_279297592.1">
    <property type="nucleotide sequence ID" value="NZ_JAOTIF010000010.1"/>
</dbReference>
<dbReference type="InterPro" id="IPR041492">
    <property type="entry name" value="HAD_2"/>
</dbReference>
<accession>A0A9X2XP10</accession>
<dbReference type="SFLD" id="SFLDG01135">
    <property type="entry name" value="C1.5.6:_HAD__Beta-PGM__Phospha"/>
    <property type="match status" value="1"/>
</dbReference>
<dbReference type="Proteomes" id="UP001155483">
    <property type="component" value="Unassembled WGS sequence"/>
</dbReference>
<reference evidence="1" key="2">
    <citation type="submission" date="2023-04" db="EMBL/GenBank/DDBJ databases">
        <title>Paracnuella aquatica gen. nov., sp. nov., a member of the family Chitinophagaceae isolated from a hot spring.</title>
        <authorList>
            <person name="Wang C."/>
        </authorList>
    </citation>
    <scope>NUCLEOTIDE SEQUENCE</scope>
    <source>
        <strain evidence="1">LB-8</strain>
    </source>
</reference>
<dbReference type="CDD" id="cd07505">
    <property type="entry name" value="HAD_BPGM-like"/>
    <property type="match status" value="1"/>
</dbReference>
<dbReference type="InterPro" id="IPR036412">
    <property type="entry name" value="HAD-like_sf"/>
</dbReference>
<dbReference type="NCBIfam" id="NF008087">
    <property type="entry name" value="PRK10826.1"/>
    <property type="match status" value="1"/>
</dbReference>
<reference evidence="1" key="1">
    <citation type="submission" date="2022-09" db="EMBL/GenBank/DDBJ databases">
        <authorList>
            <person name="Yuan C."/>
            <person name="Ke Z."/>
        </authorList>
    </citation>
    <scope>NUCLEOTIDE SEQUENCE</scope>
    <source>
        <strain evidence="1">LB-8</strain>
    </source>
</reference>
<dbReference type="SFLD" id="SFLDG01129">
    <property type="entry name" value="C1.5:_HAD__Beta-PGM__Phosphata"/>
    <property type="match status" value="1"/>
</dbReference>
<protein>
    <submittedName>
        <fullName evidence="1">Hexitol phosphatase HxpB</fullName>
        <ecNumber evidence="1">3.1.3.22</ecNumber>
        <ecNumber evidence="1">3.1.3.50</ecNumber>
        <ecNumber evidence="1">3.1.3.68</ecNumber>
    </submittedName>
</protein>
<keyword evidence="1" id="KW-0378">Hydrolase</keyword>
<dbReference type="EC" id="3.1.3.68" evidence="1"/>
<sequence>MIDAVIFDMDGLLIDSEPLWDVSMQEVFATLGIDMSSELAAQTRGLRTREVVNYWQNYFKWDSAKSTDDVCEEIINTVTDKIVSEGSAMEGLHYILDFFRAKDLKLGLASSSPKNLIDCVLSHLDIKSYFQQVYSAEFEPYGKPHPAVYLSCAKALKTNPVHCLAFEDSINGMVAAKAARMKVVAVPEAHNQQDKRYALADLKLPSLLHFTEQHFEKLNNW</sequence>
<dbReference type="EMBL" id="JAOTIF010000010">
    <property type="protein sequence ID" value="MCU7550153.1"/>
    <property type="molecule type" value="Genomic_DNA"/>
</dbReference>
<dbReference type="EC" id="3.1.3.22" evidence="1"/>
<dbReference type="GO" id="GO:0050084">
    <property type="term" value="F:mannitol-1-phosphatase activity"/>
    <property type="evidence" value="ECO:0007669"/>
    <property type="project" value="UniProtKB-EC"/>
</dbReference>
<dbReference type="SFLD" id="SFLDS00003">
    <property type="entry name" value="Haloacid_Dehalogenase"/>
    <property type="match status" value="1"/>
</dbReference>
<dbReference type="Gene3D" id="1.10.150.240">
    <property type="entry name" value="Putative phosphatase, domain 2"/>
    <property type="match status" value="1"/>
</dbReference>
<comment type="caution">
    <text evidence="1">The sequence shown here is derived from an EMBL/GenBank/DDBJ whole genome shotgun (WGS) entry which is preliminary data.</text>
</comment>
<evidence type="ECO:0000313" key="2">
    <source>
        <dbReference type="Proteomes" id="UP001155483"/>
    </source>
</evidence>
<dbReference type="GO" id="GO:0003850">
    <property type="term" value="F:2-deoxyglucose-6-phosphatase activity"/>
    <property type="evidence" value="ECO:0007669"/>
    <property type="project" value="UniProtKB-EC"/>
</dbReference>
<dbReference type="AlphaFoldDB" id="A0A9X2XP10"/>
<dbReference type="Pfam" id="PF13419">
    <property type="entry name" value="HAD_2"/>
    <property type="match status" value="1"/>
</dbReference>
<proteinExistence type="predicted"/>
<dbReference type="InterPro" id="IPR023198">
    <property type="entry name" value="PGP-like_dom2"/>
</dbReference>
<keyword evidence="2" id="KW-1185">Reference proteome</keyword>
<dbReference type="Gene3D" id="3.40.50.1000">
    <property type="entry name" value="HAD superfamily/HAD-like"/>
    <property type="match status" value="1"/>
</dbReference>
<dbReference type="EC" id="3.1.3.50" evidence="1"/>